<organism evidence="2">
    <name type="scientific">uncultured Thermomicrobiales bacterium</name>
    <dbReference type="NCBI Taxonomy" id="1645740"/>
    <lineage>
        <taxon>Bacteria</taxon>
        <taxon>Pseudomonadati</taxon>
        <taxon>Thermomicrobiota</taxon>
        <taxon>Thermomicrobia</taxon>
        <taxon>Thermomicrobiales</taxon>
        <taxon>environmental samples</taxon>
    </lineage>
</organism>
<accession>A0A6J4VS85</accession>
<feature type="compositionally biased region" description="Basic residues" evidence="1">
    <location>
        <begin position="49"/>
        <end position="65"/>
    </location>
</feature>
<feature type="non-terminal residue" evidence="2">
    <location>
        <position position="90"/>
    </location>
</feature>
<evidence type="ECO:0000313" key="2">
    <source>
        <dbReference type="EMBL" id="CAA9583481.1"/>
    </source>
</evidence>
<proteinExistence type="predicted"/>
<protein>
    <submittedName>
        <fullName evidence="2">Uncharacterized protein</fullName>
    </submittedName>
</protein>
<feature type="non-terminal residue" evidence="2">
    <location>
        <position position="1"/>
    </location>
</feature>
<sequence length="90" mass="10316">DGWGRLRSLRRLGHRRPRTPGCPGRHLLRDPSPQPPVRRRPLRAGTGRRAVRALGRPRRPRRARPVGRTVPLAPTIQNRRARAPRPADRL</sequence>
<feature type="region of interest" description="Disordered" evidence="1">
    <location>
        <begin position="1"/>
        <end position="90"/>
    </location>
</feature>
<dbReference type="EMBL" id="CADCWM010000880">
    <property type="protein sequence ID" value="CAA9583481.1"/>
    <property type="molecule type" value="Genomic_DNA"/>
</dbReference>
<name>A0A6J4VS85_9BACT</name>
<reference evidence="2" key="1">
    <citation type="submission" date="2020-02" db="EMBL/GenBank/DDBJ databases">
        <authorList>
            <person name="Meier V. D."/>
        </authorList>
    </citation>
    <scope>NUCLEOTIDE SEQUENCE</scope>
    <source>
        <strain evidence="2">AVDCRST_MAG88</strain>
    </source>
</reference>
<feature type="compositionally biased region" description="Basic residues" evidence="1">
    <location>
        <begin position="7"/>
        <end position="18"/>
    </location>
</feature>
<dbReference type="AlphaFoldDB" id="A0A6J4VS85"/>
<evidence type="ECO:0000256" key="1">
    <source>
        <dbReference type="SAM" id="MobiDB-lite"/>
    </source>
</evidence>
<gene>
    <name evidence="2" type="ORF">AVDCRST_MAG88-3627</name>
</gene>